<dbReference type="Pfam" id="PF00005">
    <property type="entry name" value="ABC_tran"/>
    <property type="match status" value="1"/>
</dbReference>
<dbReference type="CDD" id="cd03214">
    <property type="entry name" value="ABC_Iron-Siderophores_B12_Hemin"/>
    <property type="match status" value="1"/>
</dbReference>
<dbReference type="GO" id="GO:0016887">
    <property type="term" value="F:ATP hydrolysis activity"/>
    <property type="evidence" value="ECO:0007669"/>
    <property type="project" value="InterPro"/>
</dbReference>
<dbReference type="SUPFAM" id="SSF52540">
    <property type="entry name" value="P-loop containing nucleoside triphosphate hydrolases"/>
    <property type="match status" value="1"/>
</dbReference>
<evidence type="ECO:0000256" key="1">
    <source>
        <dbReference type="ARBA" id="ARBA00005417"/>
    </source>
</evidence>
<dbReference type="EMBL" id="NKUC01000006">
    <property type="protein sequence ID" value="PYD57731.1"/>
    <property type="molecule type" value="Genomic_DNA"/>
</dbReference>
<dbReference type="Proteomes" id="UP000248257">
    <property type="component" value="Unassembled WGS sequence"/>
</dbReference>
<dbReference type="InterPro" id="IPR003439">
    <property type="entry name" value="ABC_transporter-like_ATP-bd"/>
</dbReference>
<dbReference type="PROSITE" id="PS00211">
    <property type="entry name" value="ABC_TRANSPORTER_1"/>
    <property type="match status" value="1"/>
</dbReference>
<keyword evidence="9" id="KW-1185">Reference proteome</keyword>
<reference evidence="8 9" key="1">
    <citation type="submission" date="2017-07" db="EMBL/GenBank/DDBJ databases">
        <title>A draft genome sequence of Komagataeibacter xylinus LMG 1515.</title>
        <authorList>
            <person name="Skraban J."/>
            <person name="Cleenwerck I."/>
            <person name="Vandamme P."/>
            <person name="Trcek J."/>
        </authorList>
    </citation>
    <scope>NUCLEOTIDE SEQUENCE [LARGE SCALE GENOMIC DNA]</scope>
    <source>
        <strain evidence="8 9">LMG 1515</strain>
    </source>
</reference>
<evidence type="ECO:0000259" key="7">
    <source>
        <dbReference type="PROSITE" id="PS50893"/>
    </source>
</evidence>
<dbReference type="PANTHER" id="PTHR42734:SF6">
    <property type="entry name" value="MOLYBDATE IMPORT ATP-BINDING PROTEIN MOLC"/>
    <property type="match status" value="1"/>
</dbReference>
<keyword evidence="5" id="KW-0862">Zinc</keyword>
<dbReference type="GO" id="GO:0005524">
    <property type="term" value="F:ATP binding"/>
    <property type="evidence" value="ECO:0007669"/>
    <property type="project" value="UniProtKB-KW"/>
</dbReference>
<sequence length="249" mass="27044">MAGMSVVLCMDHVSFSHAGRIVLHDLSFGIRAGEMTALLGHNGAGKTTLLRLLLGLARPGAGQVLLEGQPMQAWSRREVARRIAYVPQGHVPLFPYSVRDIVGMGRLAETPFAPGLHRHDRDEVTHALHALGIIHLADRPYTELSGGERQAALLARALAQGARTLILDEPETGLDYGQKQRLYALLQKLATQGHAIVATTHDPLAAARVFDRAIALRQGRIMADGPAADVLEPSMLERLYAPRETSIQE</sequence>
<dbReference type="FunFam" id="3.40.50.300:FF:000134">
    <property type="entry name" value="Iron-enterobactin ABC transporter ATP-binding protein"/>
    <property type="match status" value="1"/>
</dbReference>
<evidence type="ECO:0000256" key="4">
    <source>
        <dbReference type="ARBA" id="ARBA00022840"/>
    </source>
</evidence>
<evidence type="ECO:0000256" key="6">
    <source>
        <dbReference type="ARBA" id="ARBA00023065"/>
    </source>
</evidence>
<keyword evidence="2" id="KW-0813">Transport</keyword>
<keyword evidence="6" id="KW-0406">Ion transport</keyword>
<dbReference type="GO" id="GO:0006829">
    <property type="term" value="P:zinc ion transport"/>
    <property type="evidence" value="ECO:0007669"/>
    <property type="project" value="UniProtKB-KW"/>
</dbReference>
<dbReference type="Gene3D" id="3.40.50.300">
    <property type="entry name" value="P-loop containing nucleotide triphosphate hydrolases"/>
    <property type="match status" value="1"/>
</dbReference>
<dbReference type="STRING" id="1220579.GCA_001571345_01943"/>
<evidence type="ECO:0000256" key="3">
    <source>
        <dbReference type="ARBA" id="ARBA00022741"/>
    </source>
</evidence>
<dbReference type="SMART" id="SM00382">
    <property type="entry name" value="AAA"/>
    <property type="match status" value="1"/>
</dbReference>
<proteinExistence type="inferred from homology"/>
<evidence type="ECO:0000256" key="5">
    <source>
        <dbReference type="ARBA" id="ARBA00022906"/>
    </source>
</evidence>
<dbReference type="OrthoDB" id="9806726at2"/>
<dbReference type="PROSITE" id="PS50893">
    <property type="entry name" value="ABC_TRANSPORTER_2"/>
    <property type="match status" value="1"/>
</dbReference>
<evidence type="ECO:0000256" key="2">
    <source>
        <dbReference type="ARBA" id="ARBA00022448"/>
    </source>
</evidence>
<evidence type="ECO:0000313" key="8">
    <source>
        <dbReference type="EMBL" id="PYD57731.1"/>
    </source>
</evidence>
<comment type="similarity">
    <text evidence="1">Belongs to the ABC transporter superfamily.</text>
</comment>
<feature type="domain" description="ABC transporter" evidence="7">
    <location>
        <begin position="8"/>
        <end position="243"/>
    </location>
</feature>
<keyword evidence="5" id="KW-0864">Zinc transport</keyword>
<keyword evidence="3" id="KW-0547">Nucleotide-binding</keyword>
<dbReference type="InterPro" id="IPR017871">
    <property type="entry name" value="ABC_transporter-like_CS"/>
</dbReference>
<evidence type="ECO:0000313" key="9">
    <source>
        <dbReference type="Proteomes" id="UP000248257"/>
    </source>
</evidence>
<dbReference type="InterPro" id="IPR003593">
    <property type="entry name" value="AAA+_ATPase"/>
</dbReference>
<dbReference type="InterPro" id="IPR027417">
    <property type="entry name" value="P-loop_NTPase"/>
</dbReference>
<protein>
    <submittedName>
        <fullName evidence="8">ABC transporter</fullName>
    </submittedName>
</protein>
<organism evidence="8 9">
    <name type="scientific">Komagataeibacter xylinus</name>
    <name type="common">Gluconacetobacter xylinus</name>
    <dbReference type="NCBI Taxonomy" id="28448"/>
    <lineage>
        <taxon>Bacteria</taxon>
        <taxon>Pseudomonadati</taxon>
        <taxon>Pseudomonadota</taxon>
        <taxon>Alphaproteobacteria</taxon>
        <taxon>Acetobacterales</taxon>
        <taxon>Acetobacteraceae</taxon>
        <taxon>Komagataeibacter</taxon>
    </lineage>
</organism>
<dbReference type="PANTHER" id="PTHR42734">
    <property type="entry name" value="METAL TRANSPORT SYSTEM ATP-BINDING PROTEIN TM_0124-RELATED"/>
    <property type="match status" value="1"/>
</dbReference>
<accession>A0A318PNH6</accession>
<comment type="caution">
    <text evidence="8">The sequence shown here is derived from an EMBL/GenBank/DDBJ whole genome shotgun (WGS) entry which is preliminary data.</text>
</comment>
<gene>
    <name evidence="8" type="ORF">CFR75_04415</name>
</gene>
<dbReference type="AlphaFoldDB" id="A0A318PNH6"/>
<name>A0A318PNH6_KOMXY</name>
<dbReference type="InterPro" id="IPR050153">
    <property type="entry name" value="Metal_Ion_Import_ABC"/>
</dbReference>
<keyword evidence="4" id="KW-0067">ATP-binding</keyword>